<dbReference type="PANTHER" id="PTHR43031:SF6">
    <property type="entry name" value="THIOSULFATE SULFURTRANSFERASE GLPE"/>
    <property type="match status" value="1"/>
</dbReference>
<keyword evidence="5" id="KW-1185">Reference proteome</keyword>
<dbReference type="InterPro" id="IPR050229">
    <property type="entry name" value="GlpE_sulfurtransferase"/>
</dbReference>
<dbReference type="InterPro" id="IPR001763">
    <property type="entry name" value="Rhodanese-like_dom"/>
</dbReference>
<dbReference type="InterPro" id="IPR023695">
    <property type="entry name" value="Thiosulf_sulfurTrfase"/>
</dbReference>
<dbReference type="PANTHER" id="PTHR43031">
    <property type="entry name" value="FAD-DEPENDENT OXIDOREDUCTASE"/>
    <property type="match status" value="1"/>
</dbReference>
<dbReference type="RefSeq" id="WP_121837885.1">
    <property type="nucleotide sequence ID" value="NZ_ML014760.1"/>
</dbReference>
<dbReference type="SMART" id="SM00450">
    <property type="entry name" value="RHOD"/>
    <property type="match status" value="1"/>
</dbReference>
<gene>
    <name evidence="4" type="primary">glpE</name>
    <name evidence="4" type="ORF">D5018_04880</name>
</gene>
<dbReference type="Proteomes" id="UP000281474">
    <property type="component" value="Unassembled WGS sequence"/>
</dbReference>
<dbReference type="GO" id="GO:0004792">
    <property type="term" value="F:thiosulfate-cyanide sulfurtransferase activity"/>
    <property type="evidence" value="ECO:0007669"/>
    <property type="project" value="UniProtKB-EC"/>
</dbReference>
<dbReference type="PROSITE" id="PS50206">
    <property type="entry name" value="RHODANESE_3"/>
    <property type="match status" value="1"/>
</dbReference>
<keyword evidence="1" id="KW-0963">Cytoplasm</keyword>
<dbReference type="Pfam" id="PF00581">
    <property type="entry name" value="Rhodanese"/>
    <property type="match status" value="1"/>
</dbReference>
<sequence length="101" mass="10997">MSEVKHINVANLIAMADIPNIQLVDIRDPDSFGQGHIANATHLTNDNLTDFIKNADLDAPTVVICYHGISSIQAAQFLIGQGFEDVYSLDGGYEAWAKNHS</sequence>
<feature type="domain" description="Rhodanese" evidence="3">
    <location>
        <begin position="17"/>
        <end position="101"/>
    </location>
</feature>
<organism evidence="4 5">
    <name type="scientific">Parashewanella curva</name>
    <dbReference type="NCBI Taxonomy" id="2338552"/>
    <lineage>
        <taxon>Bacteria</taxon>
        <taxon>Pseudomonadati</taxon>
        <taxon>Pseudomonadota</taxon>
        <taxon>Gammaproteobacteria</taxon>
        <taxon>Alteromonadales</taxon>
        <taxon>Shewanellaceae</taxon>
        <taxon>Parashewanella</taxon>
    </lineage>
</organism>
<evidence type="ECO:0000259" key="3">
    <source>
        <dbReference type="PROSITE" id="PS50206"/>
    </source>
</evidence>
<reference evidence="4 5" key="1">
    <citation type="submission" date="2018-09" db="EMBL/GenBank/DDBJ databases">
        <title>Phylogeny of the Shewanellaceae, and recommendation for two new genera, Pseudoshewanella and Parashewanella.</title>
        <authorList>
            <person name="Wang G."/>
        </authorList>
    </citation>
    <scope>NUCLEOTIDE SEQUENCE [LARGE SCALE GENOMIC DNA]</scope>
    <source>
        <strain evidence="4 5">C51</strain>
    </source>
</reference>
<keyword evidence="2 4" id="KW-0808">Transferase</keyword>
<evidence type="ECO:0000313" key="5">
    <source>
        <dbReference type="Proteomes" id="UP000281474"/>
    </source>
</evidence>
<evidence type="ECO:0000256" key="1">
    <source>
        <dbReference type="ARBA" id="ARBA00022490"/>
    </source>
</evidence>
<dbReference type="OrthoDB" id="9811849at2"/>
<dbReference type="NCBIfam" id="NF001195">
    <property type="entry name" value="PRK00162.1"/>
    <property type="match status" value="1"/>
</dbReference>
<dbReference type="CDD" id="cd01444">
    <property type="entry name" value="GlpE_ST"/>
    <property type="match status" value="1"/>
</dbReference>
<proteinExistence type="predicted"/>
<protein>
    <submittedName>
        <fullName evidence="4">Thiosulfate sulfurtransferase GlpE</fullName>
        <ecNumber evidence="4">2.8.1.1</ecNumber>
    </submittedName>
</protein>
<dbReference type="AlphaFoldDB" id="A0A3L8Q2T2"/>
<dbReference type="SUPFAM" id="SSF52821">
    <property type="entry name" value="Rhodanese/Cell cycle control phosphatase"/>
    <property type="match status" value="1"/>
</dbReference>
<dbReference type="EC" id="2.8.1.1" evidence="4"/>
<name>A0A3L8Q2T2_9GAMM</name>
<dbReference type="EMBL" id="QZEI01000011">
    <property type="protein sequence ID" value="RLV60802.1"/>
    <property type="molecule type" value="Genomic_DNA"/>
</dbReference>
<evidence type="ECO:0000256" key="2">
    <source>
        <dbReference type="ARBA" id="ARBA00022679"/>
    </source>
</evidence>
<evidence type="ECO:0000313" key="4">
    <source>
        <dbReference type="EMBL" id="RLV60802.1"/>
    </source>
</evidence>
<dbReference type="Gene3D" id="3.40.250.10">
    <property type="entry name" value="Rhodanese-like domain"/>
    <property type="match status" value="1"/>
</dbReference>
<dbReference type="InterPro" id="IPR036873">
    <property type="entry name" value="Rhodanese-like_dom_sf"/>
</dbReference>
<accession>A0A3L8Q2T2</accession>
<dbReference type="GO" id="GO:0005737">
    <property type="term" value="C:cytoplasm"/>
    <property type="evidence" value="ECO:0007669"/>
    <property type="project" value="InterPro"/>
</dbReference>
<comment type="caution">
    <text evidence="4">The sequence shown here is derived from an EMBL/GenBank/DDBJ whole genome shotgun (WGS) entry which is preliminary data.</text>
</comment>